<dbReference type="AlphaFoldDB" id="A0A5J4W1S8"/>
<feature type="transmembrane region" description="Helical" evidence="1">
    <location>
        <begin position="123"/>
        <end position="147"/>
    </location>
</feature>
<gene>
    <name evidence="2" type="ORF">EZS28_016058</name>
</gene>
<keyword evidence="1" id="KW-0812">Transmembrane</keyword>
<keyword evidence="1" id="KW-1133">Transmembrane helix</keyword>
<evidence type="ECO:0008006" key="4">
    <source>
        <dbReference type="Google" id="ProtNLM"/>
    </source>
</evidence>
<protein>
    <recommendedName>
        <fullName evidence="4">Transmembrane protein</fullName>
    </recommendedName>
</protein>
<evidence type="ECO:0000313" key="2">
    <source>
        <dbReference type="EMBL" id="KAA6388413.1"/>
    </source>
</evidence>
<dbReference type="EMBL" id="SNRW01003993">
    <property type="protein sequence ID" value="KAA6388413.1"/>
    <property type="molecule type" value="Genomic_DNA"/>
</dbReference>
<name>A0A5J4W1S8_9EUKA</name>
<comment type="caution">
    <text evidence="2">The sequence shown here is derived from an EMBL/GenBank/DDBJ whole genome shotgun (WGS) entry which is preliminary data.</text>
</comment>
<reference evidence="2 3" key="1">
    <citation type="submission" date="2019-03" db="EMBL/GenBank/DDBJ databases">
        <title>Single cell metagenomics reveals metabolic interactions within the superorganism composed of flagellate Streblomastix strix and complex community of Bacteroidetes bacteria on its surface.</title>
        <authorList>
            <person name="Treitli S.C."/>
            <person name="Kolisko M."/>
            <person name="Husnik F."/>
            <person name="Keeling P."/>
            <person name="Hampl V."/>
        </authorList>
    </citation>
    <scope>NUCLEOTIDE SEQUENCE [LARGE SCALE GENOMIC DNA]</scope>
    <source>
        <strain evidence="2">ST1C</strain>
    </source>
</reference>
<organism evidence="2 3">
    <name type="scientific">Streblomastix strix</name>
    <dbReference type="NCBI Taxonomy" id="222440"/>
    <lineage>
        <taxon>Eukaryota</taxon>
        <taxon>Metamonada</taxon>
        <taxon>Preaxostyla</taxon>
        <taxon>Oxymonadida</taxon>
        <taxon>Streblomastigidae</taxon>
        <taxon>Streblomastix</taxon>
    </lineage>
</organism>
<proteinExistence type="predicted"/>
<sequence>MDQLKDSLLMYQQSFWGNTLHYYCYIIDLVPTNEVNMIAQERQKVQIKSEIPTISQIQKQSVFEQLKNLSHLMKLLISMAVDLYTLSTHALFIANLSVELETLYFLIRPSVQMLKQNEYDYCFLLILVSCVHGAILMDFGCFIRFILNSLHKNVEVSQVLKQFMEVQ</sequence>
<evidence type="ECO:0000256" key="1">
    <source>
        <dbReference type="SAM" id="Phobius"/>
    </source>
</evidence>
<evidence type="ECO:0000313" key="3">
    <source>
        <dbReference type="Proteomes" id="UP000324800"/>
    </source>
</evidence>
<dbReference type="Proteomes" id="UP000324800">
    <property type="component" value="Unassembled WGS sequence"/>
</dbReference>
<keyword evidence="1" id="KW-0472">Membrane</keyword>
<accession>A0A5J4W1S8</accession>